<dbReference type="EnsemblPlants" id="Pp3c20_840V3.1">
    <property type="protein sequence ID" value="PAC:32946934.CDS.1"/>
    <property type="gene ID" value="Pp3c20_840"/>
</dbReference>
<dbReference type="Gramene" id="Pp3c20_840V3.1">
    <property type="protein sequence ID" value="PAC:32946934.CDS.1"/>
    <property type="gene ID" value="Pp3c20_840"/>
</dbReference>
<dbReference type="EnsemblPlants" id="Pp3c20_840V3.2">
    <property type="protein sequence ID" value="PAC:32946935.CDS.1"/>
    <property type="gene ID" value="Pp3c20_840"/>
</dbReference>
<reference evidence="2 4" key="2">
    <citation type="journal article" date="2018" name="Plant J.">
        <title>The Physcomitrella patens chromosome-scale assembly reveals moss genome structure and evolution.</title>
        <authorList>
            <person name="Lang D."/>
            <person name="Ullrich K.K."/>
            <person name="Murat F."/>
            <person name="Fuchs J."/>
            <person name="Jenkins J."/>
            <person name="Haas F.B."/>
            <person name="Piednoel M."/>
            <person name="Gundlach H."/>
            <person name="Van Bel M."/>
            <person name="Meyberg R."/>
            <person name="Vives C."/>
            <person name="Morata J."/>
            <person name="Symeonidi A."/>
            <person name="Hiss M."/>
            <person name="Muchero W."/>
            <person name="Kamisugi Y."/>
            <person name="Saleh O."/>
            <person name="Blanc G."/>
            <person name="Decker E.L."/>
            <person name="van Gessel N."/>
            <person name="Grimwood J."/>
            <person name="Hayes R.D."/>
            <person name="Graham S.W."/>
            <person name="Gunter L.E."/>
            <person name="McDaniel S.F."/>
            <person name="Hoernstein S.N.W."/>
            <person name="Larsson A."/>
            <person name="Li F.W."/>
            <person name="Perroud P.F."/>
            <person name="Phillips J."/>
            <person name="Ranjan P."/>
            <person name="Rokshar D.S."/>
            <person name="Rothfels C.J."/>
            <person name="Schneider L."/>
            <person name="Shu S."/>
            <person name="Stevenson D.W."/>
            <person name="Thummler F."/>
            <person name="Tillich M."/>
            <person name="Villarreal Aguilar J.C."/>
            <person name="Widiez T."/>
            <person name="Wong G.K."/>
            <person name="Wymore A."/>
            <person name="Zhang Y."/>
            <person name="Zimmer A.D."/>
            <person name="Quatrano R.S."/>
            <person name="Mayer K.F.X."/>
            <person name="Goodstein D."/>
            <person name="Casacuberta J.M."/>
            <person name="Vandepoele K."/>
            <person name="Reski R."/>
            <person name="Cuming A.C."/>
            <person name="Tuskan G.A."/>
            <person name="Maumus F."/>
            <person name="Salse J."/>
            <person name="Schmutz J."/>
            <person name="Rensing S.A."/>
        </authorList>
    </citation>
    <scope>NUCLEOTIDE SEQUENCE [LARGE SCALE GENOMIC DNA]</scope>
    <source>
        <strain evidence="3 4">cv. Gransden 2004</strain>
    </source>
</reference>
<evidence type="ECO:0000313" key="3">
    <source>
        <dbReference type="EnsemblPlants" id="PAC:32946934.CDS.1"/>
    </source>
</evidence>
<dbReference type="EMBL" id="ABEU02000020">
    <property type="protein sequence ID" value="PNR32571.1"/>
    <property type="molecule type" value="Genomic_DNA"/>
</dbReference>
<evidence type="ECO:0000256" key="1">
    <source>
        <dbReference type="SAM" id="MobiDB-lite"/>
    </source>
</evidence>
<reference evidence="2 4" key="1">
    <citation type="journal article" date="2008" name="Science">
        <title>The Physcomitrella genome reveals evolutionary insights into the conquest of land by plants.</title>
        <authorList>
            <person name="Rensing S."/>
            <person name="Lang D."/>
            <person name="Zimmer A."/>
            <person name="Terry A."/>
            <person name="Salamov A."/>
            <person name="Shapiro H."/>
            <person name="Nishiyama T."/>
            <person name="Perroud P.-F."/>
            <person name="Lindquist E."/>
            <person name="Kamisugi Y."/>
            <person name="Tanahashi T."/>
            <person name="Sakakibara K."/>
            <person name="Fujita T."/>
            <person name="Oishi K."/>
            <person name="Shin-I T."/>
            <person name="Kuroki Y."/>
            <person name="Toyoda A."/>
            <person name="Suzuki Y."/>
            <person name="Hashimoto A."/>
            <person name="Yamaguchi K."/>
            <person name="Sugano A."/>
            <person name="Kohara Y."/>
            <person name="Fujiyama A."/>
            <person name="Anterola A."/>
            <person name="Aoki S."/>
            <person name="Ashton N."/>
            <person name="Barbazuk W.B."/>
            <person name="Barker E."/>
            <person name="Bennetzen J."/>
            <person name="Bezanilla M."/>
            <person name="Blankenship R."/>
            <person name="Cho S.H."/>
            <person name="Dutcher S."/>
            <person name="Estelle M."/>
            <person name="Fawcett J.A."/>
            <person name="Gundlach H."/>
            <person name="Hanada K."/>
            <person name="Heyl A."/>
            <person name="Hicks K.A."/>
            <person name="Hugh J."/>
            <person name="Lohr M."/>
            <person name="Mayer K."/>
            <person name="Melkozernov A."/>
            <person name="Murata T."/>
            <person name="Nelson D."/>
            <person name="Pils B."/>
            <person name="Prigge M."/>
            <person name="Reiss B."/>
            <person name="Renner T."/>
            <person name="Rombauts S."/>
            <person name="Rushton P."/>
            <person name="Sanderfoot A."/>
            <person name="Schween G."/>
            <person name="Shiu S.-H."/>
            <person name="Stueber K."/>
            <person name="Theodoulou F.L."/>
            <person name="Tu H."/>
            <person name="Van de Peer Y."/>
            <person name="Verrier P.J."/>
            <person name="Waters E."/>
            <person name="Wood A."/>
            <person name="Yang L."/>
            <person name="Cove D."/>
            <person name="Cuming A."/>
            <person name="Hasebe M."/>
            <person name="Lucas S."/>
            <person name="Mishler D.B."/>
            <person name="Reski R."/>
            <person name="Grigoriev I."/>
            <person name="Quatrano R.S."/>
            <person name="Boore J.L."/>
        </authorList>
    </citation>
    <scope>NUCLEOTIDE SEQUENCE [LARGE SCALE GENOMIC DNA]</scope>
    <source>
        <strain evidence="3 4">cv. Gransden 2004</strain>
    </source>
</reference>
<protein>
    <submittedName>
        <fullName evidence="2 3">Uncharacterized protein</fullName>
    </submittedName>
</protein>
<feature type="region of interest" description="Disordered" evidence="1">
    <location>
        <begin position="14"/>
        <end position="71"/>
    </location>
</feature>
<gene>
    <name evidence="2" type="ORF">PHYPA_024513</name>
</gene>
<accession>A0A2K1ITH1</accession>
<dbReference type="AlphaFoldDB" id="A0A2K1ITH1"/>
<dbReference type="InParanoid" id="A0A2K1ITH1"/>
<organism evidence="2">
    <name type="scientific">Physcomitrium patens</name>
    <name type="common">Spreading-leaved earth moss</name>
    <name type="synonym">Physcomitrella patens</name>
    <dbReference type="NCBI Taxonomy" id="3218"/>
    <lineage>
        <taxon>Eukaryota</taxon>
        <taxon>Viridiplantae</taxon>
        <taxon>Streptophyta</taxon>
        <taxon>Embryophyta</taxon>
        <taxon>Bryophyta</taxon>
        <taxon>Bryophytina</taxon>
        <taxon>Bryopsida</taxon>
        <taxon>Funariidae</taxon>
        <taxon>Funariales</taxon>
        <taxon>Funariaceae</taxon>
        <taxon>Physcomitrium</taxon>
    </lineage>
</organism>
<evidence type="ECO:0000313" key="2">
    <source>
        <dbReference type="EMBL" id="PNR32571.1"/>
    </source>
</evidence>
<proteinExistence type="predicted"/>
<sequence>MASIQRLDLTKLSSPDVGLHNAGGGSHRNFGVSLDKSHSFRDGHEARVTGGNGPSSSRREAPALTSVLFLN</sequence>
<reference evidence="3" key="3">
    <citation type="submission" date="2020-12" db="UniProtKB">
        <authorList>
            <consortium name="EnsemblPlants"/>
        </authorList>
    </citation>
    <scope>IDENTIFICATION</scope>
</reference>
<keyword evidence="4" id="KW-1185">Reference proteome</keyword>
<name>A0A2K1ITH1_PHYPA</name>
<dbReference type="Proteomes" id="UP000006727">
    <property type="component" value="Chromosome 20"/>
</dbReference>
<dbReference type="Gramene" id="Pp3c20_840V3.2">
    <property type="protein sequence ID" value="PAC:32946935.CDS.1"/>
    <property type="gene ID" value="Pp3c20_840"/>
</dbReference>
<feature type="compositionally biased region" description="Basic and acidic residues" evidence="1">
    <location>
        <begin position="35"/>
        <end position="47"/>
    </location>
</feature>
<evidence type="ECO:0000313" key="4">
    <source>
        <dbReference type="Proteomes" id="UP000006727"/>
    </source>
</evidence>